<evidence type="ECO:0000313" key="3">
    <source>
        <dbReference type="EMBL" id="CAH0370695.1"/>
    </source>
</evidence>
<protein>
    <recommendedName>
        <fullName evidence="2">TPM domain-containing protein</fullName>
    </recommendedName>
</protein>
<name>A0A8J2WIY6_9STRA</name>
<dbReference type="AlphaFoldDB" id="A0A8J2WIY6"/>
<comment type="caution">
    <text evidence="3">The sequence shown here is derived from an EMBL/GenBank/DDBJ whole genome shotgun (WGS) entry which is preliminary data.</text>
</comment>
<dbReference type="OrthoDB" id="417797at2759"/>
<feature type="region of interest" description="Disordered" evidence="1">
    <location>
        <begin position="1"/>
        <end position="22"/>
    </location>
</feature>
<dbReference type="EMBL" id="CAKKNE010000003">
    <property type="protein sequence ID" value="CAH0370695.1"/>
    <property type="molecule type" value="Genomic_DNA"/>
</dbReference>
<dbReference type="Pfam" id="PF04536">
    <property type="entry name" value="TPM_phosphatase"/>
    <property type="match status" value="1"/>
</dbReference>
<accession>A0A8J2WIY6</accession>
<reference evidence="3" key="1">
    <citation type="submission" date="2021-11" db="EMBL/GenBank/DDBJ databases">
        <authorList>
            <consortium name="Genoscope - CEA"/>
            <person name="William W."/>
        </authorList>
    </citation>
    <scope>NUCLEOTIDE SEQUENCE</scope>
</reference>
<evidence type="ECO:0000256" key="1">
    <source>
        <dbReference type="SAM" id="MobiDB-lite"/>
    </source>
</evidence>
<dbReference type="PANTHER" id="PTHR35514">
    <property type="entry name" value="THYLAKOID LUMENAL 15.0 KDA PROTEIN 2, CHLOROPLASTIC"/>
    <property type="match status" value="1"/>
</dbReference>
<proteinExistence type="predicted"/>
<evidence type="ECO:0000259" key="2">
    <source>
        <dbReference type="Pfam" id="PF04536"/>
    </source>
</evidence>
<sequence length="248" mass="27232">MAMSARKQRQAMGTARKQRASDGDSSRLHSLFLFGALLAILFVDDGLGVDALQHTPQTRRNVGERIAATLASLTVIKPRPAVARPEGVNKPELLPSGPVRNVIDVKVNFLTPGEQKRIQKLTEQIEKTSGFKLRVLCQSYPETPGLAIKDYWKVDDKTIVLVADKGLKGTSNILNFNVGDGLADILPTPFWSRLQGRFGTSRYWRDEGEDVAITNAVEAIAYCLQRDADGDVTGCTDPPSRQMIDAKL</sequence>
<dbReference type="InterPro" id="IPR007621">
    <property type="entry name" value="TPM_dom"/>
</dbReference>
<keyword evidence="4" id="KW-1185">Reference proteome</keyword>
<organism evidence="3 4">
    <name type="scientific">Pelagomonas calceolata</name>
    <dbReference type="NCBI Taxonomy" id="35677"/>
    <lineage>
        <taxon>Eukaryota</taxon>
        <taxon>Sar</taxon>
        <taxon>Stramenopiles</taxon>
        <taxon>Ochrophyta</taxon>
        <taxon>Pelagophyceae</taxon>
        <taxon>Pelagomonadales</taxon>
        <taxon>Pelagomonadaceae</taxon>
        <taxon>Pelagomonas</taxon>
    </lineage>
</organism>
<dbReference type="PANTHER" id="PTHR35514:SF1">
    <property type="entry name" value="THYLAKOID LUMENAL 15.0 KDA PROTEIN 2, CHLOROPLASTIC"/>
    <property type="match status" value="1"/>
</dbReference>
<dbReference type="Proteomes" id="UP000789595">
    <property type="component" value="Unassembled WGS sequence"/>
</dbReference>
<gene>
    <name evidence="3" type="ORF">PECAL_3P05950</name>
</gene>
<evidence type="ECO:0000313" key="4">
    <source>
        <dbReference type="Proteomes" id="UP000789595"/>
    </source>
</evidence>
<feature type="domain" description="TPM" evidence="2">
    <location>
        <begin position="107"/>
        <end position="221"/>
    </location>
</feature>